<dbReference type="InterPro" id="IPR004205">
    <property type="entry name" value="Cyt_bc1_su8"/>
</dbReference>
<dbReference type="Pfam" id="PF02939">
    <property type="entry name" value="UcrQ"/>
    <property type="match status" value="1"/>
</dbReference>
<accession>A0A9W8AU79</accession>
<keyword evidence="4 11" id="KW-0679">Respiratory chain</keyword>
<comment type="subcellular location">
    <subcellularLocation>
        <location evidence="1 11">Mitochondrion inner membrane</location>
        <topology evidence="1 11">Single-pass membrane protein</topology>
    </subcellularLocation>
</comment>
<feature type="coiled-coil region" evidence="12">
    <location>
        <begin position="281"/>
        <end position="365"/>
    </location>
</feature>
<evidence type="ECO:0000256" key="11">
    <source>
        <dbReference type="RuleBase" id="RU368118"/>
    </source>
</evidence>
<feature type="compositionally biased region" description="Low complexity" evidence="13">
    <location>
        <begin position="852"/>
        <end position="867"/>
    </location>
</feature>
<keyword evidence="6 11" id="KW-0999">Mitochondrion inner membrane</keyword>
<dbReference type="Gene3D" id="1.20.5.210">
    <property type="entry name" value="Cytochrome b-c1 complex subunit 8"/>
    <property type="match status" value="1"/>
</dbReference>
<feature type="region of interest" description="Disordered" evidence="13">
    <location>
        <begin position="110"/>
        <end position="146"/>
    </location>
</feature>
<dbReference type="PANTHER" id="PTHR12119">
    <property type="entry name" value="UBIQUINOL-CYTOCHROME C REDUCTASE COMPLEX UBIQUINONE-BINDING PROTEIN QP-C"/>
    <property type="match status" value="1"/>
</dbReference>
<dbReference type="GO" id="GO:0045275">
    <property type="term" value="C:respiratory chain complex III"/>
    <property type="evidence" value="ECO:0007669"/>
    <property type="project" value="UniProtKB-UniRule"/>
</dbReference>
<feature type="region of interest" description="Disordered" evidence="13">
    <location>
        <begin position="238"/>
        <end position="258"/>
    </location>
</feature>
<feature type="coiled-coil region" evidence="12">
    <location>
        <begin position="428"/>
        <end position="508"/>
    </location>
</feature>
<dbReference type="FunFam" id="1.20.5.210:FF:000001">
    <property type="entry name" value="Cytochrome b-c1 complex subunit 8"/>
    <property type="match status" value="1"/>
</dbReference>
<dbReference type="Proteomes" id="UP001150925">
    <property type="component" value="Unassembled WGS sequence"/>
</dbReference>
<dbReference type="AlphaFoldDB" id="A0A9W8AU79"/>
<comment type="function">
    <text evidence="11">Component of the ubiquinol-cytochrome c oxidoreductase, a multisubunit transmembrane complex that is part of the mitochondrial electron transport chain which drives oxidative phosphorylation. The complex plays an important role in the uptake of multiple carbon sources present in different host niches.</text>
</comment>
<evidence type="ECO:0000256" key="5">
    <source>
        <dbReference type="ARBA" id="ARBA00022692"/>
    </source>
</evidence>
<dbReference type="GO" id="GO:0006122">
    <property type="term" value="P:mitochondrial electron transport, ubiquinol to cytochrome c"/>
    <property type="evidence" value="ECO:0007669"/>
    <property type="project" value="UniProtKB-UniRule"/>
</dbReference>
<dbReference type="OrthoDB" id="9451547at2759"/>
<keyword evidence="12" id="KW-0175">Coiled coil</keyword>
<keyword evidence="8" id="KW-1133">Transmembrane helix</keyword>
<evidence type="ECO:0000256" key="13">
    <source>
        <dbReference type="SAM" id="MobiDB-lite"/>
    </source>
</evidence>
<evidence type="ECO:0000256" key="12">
    <source>
        <dbReference type="SAM" id="Coils"/>
    </source>
</evidence>
<gene>
    <name evidence="14" type="ORF">IWQ62_000550</name>
</gene>
<keyword evidence="15" id="KW-1185">Reference proteome</keyword>
<feature type="compositionally biased region" description="Low complexity" evidence="13">
    <location>
        <begin position="244"/>
        <end position="258"/>
    </location>
</feature>
<name>A0A9W8AU79_9FUNG</name>
<reference evidence="14" key="1">
    <citation type="submission" date="2022-07" db="EMBL/GenBank/DDBJ databases">
        <title>Phylogenomic reconstructions and comparative analyses of Kickxellomycotina fungi.</title>
        <authorList>
            <person name="Reynolds N.K."/>
            <person name="Stajich J.E."/>
            <person name="Barry K."/>
            <person name="Grigoriev I.V."/>
            <person name="Crous P."/>
            <person name="Smith M.E."/>
        </authorList>
    </citation>
    <scope>NUCLEOTIDE SEQUENCE</scope>
    <source>
        <strain evidence="14">RSA 1196</strain>
    </source>
</reference>
<feature type="compositionally biased region" description="Polar residues" evidence="13">
    <location>
        <begin position="137"/>
        <end position="146"/>
    </location>
</feature>
<keyword evidence="3 11" id="KW-0813">Transport</keyword>
<evidence type="ECO:0000313" key="15">
    <source>
        <dbReference type="Proteomes" id="UP001150925"/>
    </source>
</evidence>
<comment type="caution">
    <text evidence="14">The sequence shown here is derived from an EMBL/GenBank/DDBJ whole genome shotgun (WGS) entry which is preliminary data.</text>
</comment>
<sequence>MGGHFGELGGAKQRGIISYRLSPYEQRVFAGFFRKGFFNIIRRFSAQVLYVGPPAALAYLTYSWAKKRNAYAKHTVDAPFERAFTSEYIMLETPTKPNTSHRPTLQIAQPEVSSAGHDDTIQGGLRTPIRPIRDPYTTPSQRTSPLATPLTMTHGSSQAPPPGTFSTPLATPFIRRLNGMEMQWRLRDAYRLLREKEENLVLAAEIGQNLLQANEQLKVAYEKVVVEQQDLLEKFQASQRNDEGGPSAPPASSDSDGQALIKPATDVASPKRASKERLALLNDLVGELEQANAELHIKLDETEHTLKEKSRTYHREVTSLQQELRGVHQVVEKLETANAQLEDDKQRVVRDKAELAKTLQQLSRRGAETETLQNRIDELERSLAIVSTGKTESEKTLLGAHQELHELQMRCLEYQDQLAQRDTEIIHLTEKSQLSDELQNSLQEAQETIQILNDRLEELQSNGPGMESPDSTAPREVKTLLNEVEDRREELQNQHELLRKRHKGLVKAHSMTVHQQERMRHHITRLTQMSNQPSQEDRLRRLEQIRGQTQSENQRLQQRIDWLERMRSEQRLLDYYGDSNGDPFQEETFDNFPERMDVSGTSGGPLRDGALPVPGQDMISSLQIRLDQLLGENNQLREELRTSQMLKMSESEKLYQVESSLQEREQEIHALRARITRFRFEMDELKTNLRTQQLTQGNDNEAATSPSEPCGSTTSAMAQLCKQLSQNMREPKARPTSGTQLYSHATTPEDGDHVPLTQGRSSTSPVPAVTQTLSDSHPSVSPDSAKHVVPSASLDKNSTLTQRDTTSSTSPAIVSMAHDDLFKATPLPTNQPDLQLPHLKLEQLTLLDQGISFTSSSSPKSQTSPVSNHHQASTLPRAPKQTFVSKSAGNPNDCKQQ</sequence>
<evidence type="ECO:0000256" key="9">
    <source>
        <dbReference type="ARBA" id="ARBA00023128"/>
    </source>
</evidence>
<keyword evidence="10" id="KW-0472">Membrane</keyword>
<organism evidence="14 15">
    <name type="scientific">Dispira parvispora</name>
    <dbReference type="NCBI Taxonomy" id="1520584"/>
    <lineage>
        <taxon>Eukaryota</taxon>
        <taxon>Fungi</taxon>
        <taxon>Fungi incertae sedis</taxon>
        <taxon>Zoopagomycota</taxon>
        <taxon>Kickxellomycotina</taxon>
        <taxon>Dimargaritomycetes</taxon>
        <taxon>Dimargaritales</taxon>
        <taxon>Dimargaritaceae</taxon>
        <taxon>Dispira</taxon>
    </lineage>
</organism>
<feature type="compositionally biased region" description="Polar residues" evidence="13">
    <location>
        <begin position="758"/>
        <end position="782"/>
    </location>
</feature>
<evidence type="ECO:0000256" key="3">
    <source>
        <dbReference type="ARBA" id="ARBA00022448"/>
    </source>
</evidence>
<evidence type="ECO:0000313" key="14">
    <source>
        <dbReference type="EMBL" id="KAJ1969552.1"/>
    </source>
</evidence>
<dbReference type="EMBL" id="JANBPY010000046">
    <property type="protein sequence ID" value="KAJ1969552.1"/>
    <property type="molecule type" value="Genomic_DNA"/>
</dbReference>
<dbReference type="SUPFAM" id="SSF81508">
    <property type="entry name" value="Ubiquinone-binding protein QP-C of cytochrome bc1 complex (Ubiquinol-cytochrome c reductase)"/>
    <property type="match status" value="1"/>
</dbReference>
<evidence type="ECO:0000256" key="4">
    <source>
        <dbReference type="ARBA" id="ARBA00022660"/>
    </source>
</evidence>
<comment type="subunit">
    <text evidence="11">Component of the ubiquinol-cytochrome c oxidoreductase (cytochrome b-c1 complex, complex III, CIII), a multisubunit enzyme composed of 3 respiratory subunits cytochrome b, cytochrome c1 and Rieske protein, 2 core protein subunits, and additional low-molecular weight protein subunits. The complex exists as an obligatory dimer and forms supercomplexes (SCs) in the inner mitochondrial membrane with cytochrome c oxidase (complex IV, CIV).</text>
</comment>
<feature type="compositionally biased region" description="Polar residues" evidence="13">
    <location>
        <begin position="882"/>
        <end position="897"/>
    </location>
</feature>
<evidence type="ECO:0000256" key="1">
    <source>
        <dbReference type="ARBA" id="ARBA00004434"/>
    </source>
</evidence>
<dbReference type="InterPro" id="IPR036642">
    <property type="entry name" value="Cyt_bc1_su8_sf"/>
</dbReference>
<protein>
    <recommendedName>
        <fullName evidence="11">Cytochrome b-c1 complex subunit 8</fullName>
    </recommendedName>
    <alternativeName>
        <fullName evidence="11">Complex III subunit 8</fullName>
    </alternativeName>
</protein>
<keyword evidence="5" id="KW-0812">Transmembrane</keyword>
<feature type="coiled-coil region" evidence="12">
    <location>
        <begin position="619"/>
        <end position="688"/>
    </location>
</feature>
<evidence type="ECO:0000256" key="7">
    <source>
        <dbReference type="ARBA" id="ARBA00022982"/>
    </source>
</evidence>
<evidence type="ECO:0000256" key="2">
    <source>
        <dbReference type="ARBA" id="ARBA00007668"/>
    </source>
</evidence>
<keyword evidence="9 11" id="KW-0496">Mitochondrion</keyword>
<dbReference type="GO" id="GO:0005743">
    <property type="term" value="C:mitochondrial inner membrane"/>
    <property type="evidence" value="ECO:0007669"/>
    <property type="project" value="UniProtKB-SubCell"/>
</dbReference>
<feature type="region of interest" description="Disordered" evidence="13">
    <location>
        <begin position="690"/>
        <end position="715"/>
    </location>
</feature>
<keyword evidence="7 11" id="KW-0249">Electron transport</keyword>
<evidence type="ECO:0000256" key="10">
    <source>
        <dbReference type="ARBA" id="ARBA00023136"/>
    </source>
</evidence>
<feature type="compositionally biased region" description="Polar residues" evidence="13">
    <location>
        <begin position="794"/>
        <end position="812"/>
    </location>
</feature>
<evidence type="ECO:0000256" key="8">
    <source>
        <dbReference type="ARBA" id="ARBA00022989"/>
    </source>
</evidence>
<evidence type="ECO:0000256" key="6">
    <source>
        <dbReference type="ARBA" id="ARBA00022792"/>
    </source>
</evidence>
<comment type="similarity">
    <text evidence="2 11">Belongs to the UQCRQ/QCR8 family.</text>
</comment>
<feature type="coiled-coil region" evidence="12">
    <location>
        <begin position="539"/>
        <end position="566"/>
    </location>
</feature>
<feature type="region of interest" description="Disordered" evidence="13">
    <location>
        <begin position="852"/>
        <end position="897"/>
    </location>
</feature>
<dbReference type="PANTHER" id="PTHR12119:SF2">
    <property type="entry name" value="CYTOCHROME B-C1 COMPLEX SUBUNIT 8"/>
    <property type="match status" value="1"/>
</dbReference>
<feature type="region of interest" description="Disordered" evidence="13">
    <location>
        <begin position="727"/>
        <end position="812"/>
    </location>
</feature>
<proteinExistence type="inferred from homology"/>
<feature type="compositionally biased region" description="Polar residues" evidence="13">
    <location>
        <begin position="736"/>
        <end position="746"/>
    </location>
</feature>